<proteinExistence type="predicted"/>
<feature type="transmembrane region" description="Helical" evidence="1">
    <location>
        <begin position="17"/>
        <end position="34"/>
    </location>
</feature>
<evidence type="ECO:0000313" key="2">
    <source>
        <dbReference type="EMBL" id="KDN94905.1"/>
    </source>
</evidence>
<keyword evidence="1" id="KW-1133">Transmembrane helix</keyword>
<evidence type="ECO:0000256" key="1">
    <source>
        <dbReference type="SAM" id="Phobius"/>
    </source>
</evidence>
<dbReference type="AlphaFoldDB" id="A0A066ZXR6"/>
<gene>
    <name evidence="2" type="ORF">EI16_00910</name>
</gene>
<evidence type="ECO:0000313" key="3">
    <source>
        <dbReference type="Proteomes" id="UP000027341"/>
    </source>
</evidence>
<keyword evidence="3" id="KW-1185">Reference proteome</keyword>
<name>A0A066ZXR6_HYDMR</name>
<dbReference type="RefSeq" id="WP_029908476.1">
    <property type="nucleotide sequence ID" value="NZ_AP020335.1"/>
</dbReference>
<organism evidence="2 3">
    <name type="scientific">Hydrogenovibrio marinus</name>
    <dbReference type="NCBI Taxonomy" id="28885"/>
    <lineage>
        <taxon>Bacteria</taxon>
        <taxon>Pseudomonadati</taxon>
        <taxon>Pseudomonadota</taxon>
        <taxon>Gammaproteobacteria</taxon>
        <taxon>Thiotrichales</taxon>
        <taxon>Piscirickettsiaceae</taxon>
        <taxon>Hydrogenovibrio</taxon>
    </lineage>
</organism>
<feature type="transmembrane region" description="Helical" evidence="1">
    <location>
        <begin position="77"/>
        <end position="99"/>
    </location>
</feature>
<dbReference type="EMBL" id="JMIU01000001">
    <property type="protein sequence ID" value="KDN94905.1"/>
    <property type="molecule type" value="Genomic_DNA"/>
</dbReference>
<feature type="transmembrane region" description="Helical" evidence="1">
    <location>
        <begin position="111"/>
        <end position="128"/>
    </location>
</feature>
<feature type="transmembrane region" description="Helical" evidence="1">
    <location>
        <begin position="164"/>
        <end position="186"/>
    </location>
</feature>
<feature type="transmembrane region" description="Helical" evidence="1">
    <location>
        <begin position="140"/>
        <end position="158"/>
    </location>
</feature>
<reference evidence="2 3" key="1">
    <citation type="submission" date="2014-04" db="EMBL/GenBank/DDBJ databases">
        <title>Draft genome sequence of Hydrogenovibrio marinus MH-110, a model organism for aerobic H2 metabolism.</title>
        <authorList>
            <person name="Cha H.J."/>
            <person name="Jo B.H."/>
            <person name="Hwang B.H."/>
        </authorList>
    </citation>
    <scope>NUCLEOTIDE SEQUENCE [LARGE SCALE GENOMIC DNA]</scope>
    <source>
        <strain evidence="2 3">MH-110</strain>
    </source>
</reference>
<protein>
    <submittedName>
        <fullName evidence="2">Uncharacterized protein</fullName>
    </submittedName>
</protein>
<comment type="caution">
    <text evidence="2">The sequence shown here is derived from an EMBL/GenBank/DDBJ whole genome shotgun (WGS) entry which is preliminary data.</text>
</comment>
<sequence>MHFVFAKTSWVYKVFPYFKWTVYALLSINVYLFFTEQTLVEGIDSLAWVVLLLLFEWETSQLGKPALSKWKKYGIHLVRLVAYVFVVASAIEYSTASYIAENGRLDMYNSWIWLGVVIALEYDVYFPGYYRKWEWWLRNALKIVMYAALIVIALLWGMENYEGAWLDFYDALLWILCFFAIELNVFRFEEEIPFQEEVEANPELAKAFDEMVH</sequence>
<dbReference type="Proteomes" id="UP000027341">
    <property type="component" value="Unassembled WGS sequence"/>
</dbReference>
<accession>A0A066ZXR6</accession>
<keyword evidence="1" id="KW-0812">Transmembrane</keyword>
<keyword evidence="1" id="KW-0472">Membrane</keyword>